<sequence length="109" mass="12453">MQNTVGSWIRQLTRNSYAQVIHILPRGHGGQVERCRPRTRKVPNPIPLNIRLVLGLLQVRSYIGGQMPFAGVIWKFGEGRLRCRPRHMIAVQNYNVRLKIALVLLKTGC</sequence>
<comment type="caution">
    <text evidence="1">The sequence shown here is derived from an EMBL/GenBank/DDBJ whole genome shotgun (WGS) entry which is preliminary data.</text>
</comment>
<reference evidence="1 3" key="1">
    <citation type="journal article" date="2019" name="Sci. Rep.">
        <title>Orb-weaving spider Araneus ventricosus genome elucidates the spidroin gene catalogue.</title>
        <authorList>
            <person name="Kono N."/>
            <person name="Nakamura H."/>
            <person name="Ohtoshi R."/>
            <person name="Moran D.A.P."/>
            <person name="Shinohara A."/>
            <person name="Yoshida Y."/>
            <person name="Fujiwara M."/>
            <person name="Mori M."/>
            <person name="Tomita M."/>
            <person name="Arakawa K."/>
        </authorList>
    </citation>
    <scope>NUCLEOTIDE SEQUENCE [LARGE SCALE GENOMIC DNA]</scope>
</reference>
<dbReference type="Proteomes" id="UP000499080">
    <property type="component" value="Unassembled WGS sequence"/>
</dbReference>
<protein>
    <submittedName>
        <fullName evidence="1">Uncharacterized protein</fullName>
    </submittedName>
</protein>
<dbReference type="EMBL" id="BGPR01039149">
    <property type="protein sequence ID" value="GBO15082.1"/>
    <property type="molecule type" value="Genomic_DNA"/>
</dbReference>
<proteinExistence type="predicted"/>
<name>A0A4Y2UPT3_ARAVE</name>
<dbReference type="EMBL" id="BGPR01039133">
    <property type="protein sequence ID" value="GBO15069.1"/>
    <property type="molecule type" value="Genomic_DNA"/>
</dbReference>
<dbReference type="AlphaFoldDB" id="A0A4Y2UPT3"/>
<gene>
    <name evidence="1" type="ORF">AVEN_168806_1</name>
    <name evidence="2" type="ORF">AVEN_31490_1</name>
</gene>
<evidence type="ECO:0000313" key="2">
    <source>
        <dbReference type="EMBL" id="GBO15082.1"/>
    </source>
</evidence>
<accession>A0A4Y2UPT3</accession>
<evidence type="ECO:0000313" key="3">
    <source>
        <dbReference type="Proteomes" id="UP000499080"/>
    </source>
</evidence>
<evidence type="ECO:0000313" key="1">
    <source>
        <dbReference type="EMBL" id="GBO15069.1"/>
    </source>
</evidence>
<organism evidence="1 3">
    <name type="scientific">Araneus ventricosus</name>
    <name type="common">Orbweaver spider</name>
    <name type="synonym">Epeira ventricosa</name>
    <dbReference type="NCBI Taxonomy" id="182803"/>
    <lineage>
        <taxon>Eukaryota</taxon>
        <taxon>Metazoa</taxon>
        <taxon>Ecdysozoa</taxon>
        <taxon>Arthropoda</taxon>
        <taxon>Chelicerata</taxon>
        <taxon>Arachnida</taxon>
        <taxon>Araneae</taxon>
        <taxon>Araneomorphae</taxon>
        <taxon>Entelegynae</taxon>
        <taxon>Araneoidea</taxon>
        <taxon>Araneidae</taxon>
        <taxon>Araneus</taxon>
    </lineage>
</organism>
<keyword evidence="3" id="KW-1185">Reference proteome</keyword>